<keyword evidence="2" id="KW-1185">Reference proteome</keyword>
<gene>
    <name evidence="1" type="ORF">IF1G_06366</name>
</gene>
<sequence>MCFSAARPHRPVAAIEPRFLGCGGLLLIKAGGQLEQRVASGAARVGPPSAARTCLQPYRAEPFAASTAPHITVRAPFIMLLFDVCPCTLARHCHCPGNVLDLSCPLIQSCHLIQSPVAPNCNCIYNHKTEQVMQSLLLSPSHARSFGHCFLEEPTGGYFYFPGQTKAGRDSSAPALRDGILPSSPKYLYQISKQSLWGFNKYF</sequence>
<proteinExistence type="predicted"/>
<evidence type="ECO:0000313" key="2">
    <source>
        <dbReference type="Proteomes" id="UP000315783"/>
    </source>
</evidence>
<comment type="caution">
    <text evidence="1">The sequence shown here is derived from an EMBL/GenBank/DDBJ whole genome shotgun (WGS) entry which is preliminary data.</text>
</comment>
<accession>A0A545VLC2</accession>
<dbReference type="Proteomes" id="UP000315783">
    <property type="component" value="Unassembled WGS sequence"/>
</dbReference>
<evidence type="ECO:0000313" key="1">
    <source>
        <dbReference type="EMBL" id="TQV95379.1"/>
    </source>
</evidence>
<name>A0A545VLC2_9HYPO</name>
<organism evidence="1 2">
    <name type="scientific">Cordyceps javanica</name>
    <dbReference type="NCBI Taxonomy" id="43265"/>
    <lineage>
        <taxon>Eukaryota</taxon>
        <taxon>Fungi</taxon>
        <taxon>Dikarya</taxon>
        <taxon>Ascomycota</taxon>
        <taxon>Pezizomycotina</taxon>
        <taxon>Sordariomycetes</taxon>
        <taxon>Hypocreomycetidae</taxon>
        <taxon>Hypocreales</taxon>
        <taxon>Cordycipitaceae</taxon>
        <taxon>Cordyceps</taxon>
    </lineage>
</organism>
<dbReference type="AlphaFoldDB" id="A0A545VLC2"/>
<reference evidence="1 2" key="1">
    <citation type="journal article" date="2019" name="Appl. Microbiol. Biotechnol.">
        <title>Genome sequence of Isaria javanica and comparative genome analysis insights into family S53 peptidase evolution in fungal entomopathogens.</title>
        <authorList>
            <person name="Lin R."/>
            <person name="Zhang X."/>
            <person name="Xin B."/>
            <person name="Zou M."/>
            <person name="Gao Y."/>
            <person name="Qin F."/>
            <person name="Hu Q."/>
            <person name="Xie B."/>
            <person name="Cheng X."/>
        </authorList>
    </citation>
    <scope>NUCLEOTIDE SEQUENCE [LARGE SCALE GENOMIC DNA]</scope>
    <source>
        <strain evidence="1 2">IJ1G</strain>
    </source>
</reference>
<dbReference type="EMBL" id="SPUK01000008">
    <property type="protein sequence ID" value="TQV95379.1"/>
    <property type="molecule type" value="Genomic_DNA"/>
</dbReference>
<protein>
    <submittedName>
        <fullName evidence="1">Uncharacterized protein</fullName>
    </submittedName>
</protein>